<feature type="non-terminal residue" evidence="2">
    <location>
        <position position="60"/>
    </location>
</feature>
<evidence type="ECO:0000256" key="1">
    <source>
        <dbReference type="SAM" id="MobiDB-lite"/>
    </source>
</evidence>
<dbReference type="EMBL" id="CADCTX010000881">
    <property type="protein sequence ID" value="CAA9356574.1"/>
    <property type="molecule type" value="Genomic_DNA"/>
</dbReference>
<dbReference type="AlphaFoldDB" id="A0A6J4MEU9"/>
<gene>
    <name evidence="2" type="ORF">AVDCRST_MAG40-3206</name>
</gene>
<sequence>GRHLRRRPRALPQLGLRSAGPGRRDQAARRGDRRLDVGPPGRGANLRRRAGPRPRLGAEL</sequence>
<protein>
    <submittedName>
        <fullName evidence="2">Uncharacterized protein</fullName>
    </submittedName>
</protein>
<feature type="compositionally biased region" description="Basic and acidic residues" evidence="1">
    <location>
        <begin position="22"/>
        <end position="36"/>
    </location>
</feature>
<reference evidence="2" key="1">
    <citation type="submission" date="2020-02" db="EMBL/GenBank/DDBJ databases">
        <authorList>
            <person name="Meier V. D."/>
        </authorList>
    </citation>
    <scope>NUCLEOTIDE SEQUENCE</scope>
    <source>
        <strain evidence="2">AVDCRST_MAG40</strain>
    </source>
</reference>
<organism evidence="2">
    <name type="scientific">uncultured Gemmatimonadaceae bacterium</name>
    <dbReference type="NCBI Taxonomy" id="246130"/>
    <lineage>
        <taxon>Bacteria</taxon>
        <taxon>Pseudomonadati</taxon>
        <taxon>Gemmatimonadota</taxon>
        <taxon>Gemmatimonadia</taxon>
        <taxon>Gemmatimonadales</taxon>
        <taxon>Gemmatimonadaceae</taxon>
        <taxon>environmental samples</taxon>
    </lineage>
</organism>
<feature type="non-terminal residue" evidence="2">
    <location>
        <position position="1"/>
    </location>
</feature>
<evidence type="ECO:0000313" key="2">
    <source>
        <dbReference type="EMBL" id="CAA9356574.1"/>
    </source>
</evidence>
<proteinExistence type="predicted"/>
<accession>A0A6J4MEU9</accession>
<name>A0A6J4MEU9_9BACT</name>
<feature type="region of interest" description="Disordered" evidence="1">
    <location>
        <begin position="1"/>
        <end position="60"/>
    </location>
</feature>